<evidence type="ECO:0000256" key="5">
    <source>
        <dbReference type="ARBA" id="ARBA00022600"/>
    </source>
</evidence>
<reference evidence="13 14" key="2">
    <citation type="journal article" date="2016" name="ISME J.">
        <title>Characterization of the first cultured representative of Verrucomicrobia subdivision 5 indicates the proposal of a novel phylum.</title>
        <authorList>
            <person name="Spring S."/>
            <person name="Bunk B."/>
            <person name="Sproer C."/>
            <person name="Schumann P."/>
            <person name="Rohde M."/>
            <person name="Tindall B.J."/>
            <person name="Klenk H.P."/>
        </authorList>
    </citation>
    <scope>NUCLEOTIDE SEQUENCE [LARGE SCALE GENOMIC DNA]</scope>
    <source>
        <strain evidence="13 14">L21-Fru-AB</strain>
    </source>
</reference>
<evidence type="ECO:0000313" key="14">
    <source>
        <dbReference type="Proteomes" id="UP000035268"/>
    </source>
</evidence>
<accession>A0A0G3EDY2</accession>
<dbReference type="KEGG" id="vbl:L21SP4_01270"/>
<dbReference type="PANTHER" id="PTHR11468">
    <property type="entry name" value="GLYCOGEN PHOSPHORYLASE"/>
    <property type="match status" value="1"/>
</dbReference>
<evidence type="ECO:0000256" key="9">
    <source>
        <dbReference type="ARBA" id="ARBA00023277"/>
    </source>
</evidence>
<comment type="cofactor">
    <cofactor evidence="2 12">
        <name>pyridoxal 5'-phosphate</name>
        <dbReference type="ChEBI" id="CHEBI:597326"/>
    </cofactor>
</comment>
<feature type="modified residue" description="N6-(pyridoxal phosphate)lysine" evidence="11">
    <location>
        <position position="667"/>
    </location>
</feature>
<evidence type="ECO:0000313" key="13">
    <source>
        <dbReference type="EMBL" id="AKJ64518.1"/>
    </source>
</evidence>
<dbReference type="Pfam" id="PF00343">
    <property type="entry name" value="Phosphorylase"/>
    <property type="match status" value="1"/>
</dbReference>
<keyword evidence="5" id="KW-0321">Glycogen metabolism</keyword>
<dbReference type="EC" id="2.4.1.1" evidence="12"/>
<keyword evidence="8 11" id="KW-0663">Pyridoxal phosphate</keyword>
<dbReference type="GO" id="GO:0005980">
    <property type="term" value="P:glycogen catabolic process"/>
    <property type="evidence" value="ECO:0007669"/>
    <property type="project" value="TreeGrafter"/>
</dbReference>
<proteinExistence type="inferred from homology"/>
<evidence type="ECO:0000256" key="2">
    <source>
        <dbReference type="ARBA" id="ARBA00001933"/>
    </source>
</evidence>
<dbReference type="Gene3D" id="3.40.50.2000">
    <property type="entry name" value="Glycogen Phosphorylase B"/>
    <property type="match status" value="2"/>
</dbReference>
<evidence type="ECO:0000256" key="12">
    <source>
        <dbReference type="RuleBase" id="RU000587"/>
    </source>
</evidence>
<evidence type="ECO:0000256" key="1">
    <source>
        <dbReference type="ARBA" id="ARBA00001275"/>
    </source>
</evidence>
<sequence length="828" mass="96599">MSEQESTRTTQTPPEKLKTRTLFHRKYSRGKDGRTATPYDEYWSFAHAVRDLVIDRFVATQQHYLDRDVKRLYYFSMEYLVGRLLKSNLLALDMLGPGREALGQLGLNPEAMFERDTEAGLGNGGLGRLAACYMDSLATLEYPAYGYGLRYEHGIFRQEFQEGWQRERPDDWLSTGYPWEMVRPEYVQPVCVYGRLEDVRDPHGGTFQVWTDWQMFEGVPYDIPVIGYKVNTVNMLRLWSARAAEGFQLDVFNQGDYVRAVEEKNWAENVTKVLYPSDNTQAGRELRLIQEYFLVTCSIRDLVRRYLKNHHDWEDFPEKNAIQMNDTHPALAVAELMNVLCYEHDVPWDKAWDLTVRTLGFTNHTLLPEALEEWSEDLLRRVLPRHMEIIYRINHQFLQRVQLSRPGNDALLQKVSLIEEGERKKVRMAHLAVVGSHAVNGVSELHSRLVRERVMPEFADLKPDRFINITNGITHRRWLVQCNPELAELITSRIGDEWIYDLEQLKRLEPEIEDPDFRTRFLEIKHRNKARLAEYIHETTGVDVPPDSLFDVQIKRLHMYKRQLLNAMHIITLYRRLKHNPGMEITPRTFIFGAKAAPAYLLAKRVIKLINTLGDVINKDPEVDGRLKVVFLPDYNVSLAEKIIPAADLSEQISMAGKEASGTGNMKLALNGALTIGTWDGANIEIAEHVGEENIFIFGRREEEFEDLRRDGYNPWQYYDRNPELKGVLDSLKDNEYEPEDPDVFRELFDELTAHGDPFFYLADYRDYIETQQRVAECYRDRERWCRATLLNVARMGWFSSDRAVRQYAEKVWNLEPVEVRDVGRIST</sequence>
<keyword evidence="14" id="KW-1185">Reference proteome</keyword>
<protein>
    <recommendedName>
        <fullName evidence="12">Alpha-1,4 glucan phosphorylase</fullName>
        <ecNumber evidence="12">2.4.1.1</ecNumber>
    </recommendedName>
</protein>
<dbReference type="STRING" id="1307763.L21SP4_01270"/>
<dbReference type="InterPro" id="IPR035090">
    <property type="entry name" value="Pyridoxal_P_attach_site"/>
</dbReference>
<dbReference type="AlphaFoldDB" id="A0A0G3EDY2"/>
<keyword evidence="9 12" id="KW-0119">Carbohydrate metabolism</keyword>
<keyword evidence="7 12" id="KW-0808">Transferase</keyword>
<dbReference type="PATRIC" id="fig|1609981.3.peg.1320"/>
<dbReference type="SUPFAM" id="SSF53756">
    <property type="entry name" value="UDP-Glycosyltransferase/glycogen phosphorylase"/>
    <property type="match status" value="1"/>
</dbReference>
<dbReference type="RefSeq" id="WP_201774595.1">
    <property type="nucleotide sequence ID" value="NZ_CP010904.1"/>
</dbReference>
<evidence type="ECO:0000256" key="11">
    <source>
        <dbReference type="PIRSR" id="PIRSR000460-1"/>
    </source>
</evidence>
<reference evidence="14" key="1">
    <citation type="submission" date="2015-02" db="EMBL/GenBank/DDBJ databases">
        <title>Description and complete genome sequence of the first cultured representative of the subdivision 5 of the Verrucomicrobia phylum.</title>
        <authorList>
            <person name="Spring S."/>
            <person name="Bunk B."/>
            <person name="Sproer C."/>
            <person name="Klenk H.-P."/>
        </authorList>
    </citation>
    <scope>NUCLEOTIDE SEQUENCE [LARGE SCALE GENOMIC DNA]</scope>
    <source>
        <strain evidence="14">L21-Fru-AB</strain>
    </source>
</reference>
<evidence type="ECO:0000256" key="3">
    <source>
        <dbReference type="ARBA" id="ARBA00006047"/>
    </source>
</evidence>
<dbReference type="PROSITE" id="PS00102">
    <property type="entry name" value="PHOSPHORYLASE"/>
    <property type="match status" value="1"/>
</dbReference>
<evidence type="ECO:0000256" key="10">
    <source>
        <dbReference type="ARBA" id="ARBA00025174"/>
    </source>
</evidence>
<dbReference type="PIRSF" id="PIRSF000460">
    <property type="entry name" value="Pprylas_GlgP"/>
    <property type="match status" value="1"/>
</dbReference>
<dbReference type="Proteomes" id="UP000035268">
    <property type="component" value="Chromosome"/>
</dbReference>
<dbReference type="FunFam" id="3.40.50.2000:FF:000153">
    <property type="entry name" value="Alpha-1,4 glucan phosphorylase"/>
    <property type="match status" value="1"/>
</dbReference>
<evidence type="ECO:0000256" key="8">
    <source>
        <dbReference type="ARBA" id="ARBA00022898"/>
    </source>
</evidence>
<evidence type="ECO:0000256" key="7">
    <source>
        <dbReference type="ARBA" id="ARBA00022679"/>
    </source>
</evidence>
<dbReference type="GO" id="GO:0008184">
    <property type="term" value="F:glycogen phosphorylase activity"/>
    <property type="evidence" value="ECO:0007669"/>
    <property type="project" value="InterPro"/>
</dbReference>
<dbReference type="CDD" id="cd04300">
    <property type="entry name" value="GT35_Glycogen_Phosphorylase"/>
    <property type="match status" value="1"/>
</dbReference>
<name>A0A0G3EDY2_9BACT</name>
<dbReference type="InterPro" id="IPR011833">
    <property type="entry name" value="Glycg_phsphrylas"/>
</dbReference>
<dbReference type="GO" id="GO:0005737">
    <property type="term" value="C:cytoplasm"/>
    <property type="evidence" value="ECO:0007669"/>
    <property type="project" value="TreeGrafter"/>
</dbReference>
<comment type="similarity">
    <text evidence="3 12">Belongs to the glycogen phosphorylase family.</text>
</comment>
<dbReference type="NCBIfam" id="TIGR02093">
    <property type="entry name" value="P_ylase"/>
    <property type="match status" value="1"/>
</dbReference>
<comment type="function">
    <text evidence="12">Allosteric enzyme that catalyzes the rate-limiting step in glycogen catabolism, the phosphorolytic cleavage of glycogen to produce glucose-1-phosphate, and plays a central role in maintaining cellular and organismal glucose homeostasis.</text>
</comment>
<dbReference type="PANTHER" id="PTHR11468:SF3">
    <property type="entry name" value="GLYCOGEN PHOSPHORYLASE, LIVER FORM"/>
    <property type="match status" value="1"/>
</dbReference>
<evidence type="ECO:0000256" key="6">
    <source>
        <dbReference type="ARBA" id="ARBA00022676"/>
    </source>
</evidence>
<evidence type="ECO:0000256" key="4">
    <source>
        <dbReference type="ARBA" id="ARBA00022553"/>
    </source>
</evidence>
<dbReference type="GO" id="GO:0030170">
    <property type="term" value="F:pyridoxal phosphate binding"/>
    <property type="evidence" value="ECO:0007669"/>
    <property type="project" value="InterPro"/>
</dbReference>
<organism evidence="13 14">
    <name type="scientific">Kiritimatiella glycovorans</name>
    <dbReference type="NCBI Taxonomy" id="1307763"/>
    <lineage>
        <taxon>Bacteria</taxon>
        <taxon>Pseudomonadati</taxon>
        <taxon>Kiritimatiellota</taxon>
        <taxon>Kiritimatiellia</taxon>
        <taxon>Kiritimatiellales</taxon>
        <taxon>Kiritimatiellaceae</taxon>
        <taxon>Kiritimatiella</taxon>
    </lineage>
</organism>
<dbReference type="FunFam" id="3.40.50.2000:FF:000005">
    <property type="entry name" value="Alpha-1,4 glucan phosphorylase"/>
    <property type="match status" value="1"/>
</dbReference>
<comment type="catalytic activity">
    <reaction evidence="1 12">
        <text>[(1-&gt;4)-alpha-D-glucosyl](n) + phosphate = [(1-&gt;4)-alpha-D-glucosyl](n-1) + alpha-D-glucose 1-phosphate</text>
        <dbReference type="Rhea" id="RHEA:41732"/>
        <dbReference type="Rhea" id="RHEA-COMP:9584"/>
        <dbReference type="Rhea" id="RHEA-COMP:9586"/>
        <dbReference type="ChEBI" id="CHEBI:15444"/>
        <dbReference type="ChEBI" id="CHEBI:43474"/>
        <dbReference type="ChEBI" id="CHEBI:58601"/>
        <dbReference type="EC" id="2.4.1.1"/>
    </reaction>
</comment>
<keyword evidence="6 12" id="KW-0328">Glycosyltransferase</keyword>
<keyword evidence="4" id="KW-0597">Phosphoprotein</keyword>
<gene>
    <name evidence="13" type="primary">malP_2</name>
    <name evidence="13" type="ORF">L21SP4_01270</name>
</gene>
<dbReference type="EMBL" id="CP010904">
    <property type="protein sequence ID" value="AKJ64518.1"/>
    <property type="molecule type" value="Genomic_DNA"/>
</dbReference>
<comment type="function">
    <text evidence="10">Phosphorylase is an important allosteric enzyme in carbohydrate metabolism. Enzymes from different sources differ in their regulatory mechanisms and in their natural substrates. However, all known phosphorylases share catalytic and structural properties.</text>
</comment>
<dbReference type="InterPro" id="IPR000811">
    <property type="entry name" value="Glyco_trans_35"/>
</dbReference>